<evidence type="ECO:0000256" key="4">
    <source>
        <dbReference type="ARBA" id="ARBA00049402"/>
    </source>
</evidence>
<evidence type="ECO:0000313" key="7">
    <source>
        <dbReference type="Proteomes" id="UP000232221"/>
    </source>
</evidence>
<dbReference type="AlphaFoldDB" id="A0A2K8P1F0"/>
<dbReference type="CDD" id="cd06223">
    <property type="entry name" value="PRTases_typeI"/>
    <property type="match status" value="1"/>
</dbReference>
<dbReference type="EMBL" id="CP024968">
    <property type="protein sequence ID" value="ATZ20559.1"/>
    <property type="molecule type" value="Genomic_DNA"/>
</dbReference>
<feature type="domain" description="Phosphoribosyltransferase" evidence="5">
    <location>
        <begin position="14"/>
        <end position="149"/>
    </location>
</feature>
<keyword evidence="7" id="KW-1185">Reference proteome</keyword>
<evidence type="ECO:0000259" key="5">
    <source>
        <dbReference type="Pfam" id="PF00156"/>
    </source>
</evidence>
<comment type="pathway">
    <text evidence="1">Purine metabolism; GMP biosynthesis via salvage pathway; GMP from guanine: step 1/1.</text>
</comment>
<evidence type="ECO:0000256" key="2">
    <source>
        <dbReference type="ARBA" id="ARBA00022099"/>
    </source>
</evidence>
<dbReference type="PANTHER" id="PTHR43340">
    <property type="entry name" value="HYPOXANTHINE-GUANINE PHOSPHORIBOSYLTRANSFERASE"/>
    <property type="match status" value="1"/>
</dbReference>
<keyword evidence="6" id="KW-0328">Glycosyltransferase</keyword>
<dbReference type="OrthoDB" id="9802824at2"/>
<dbReference type="GO" id="GO:0006178">
    <property type="term" value="P:guanine salvage"/>
    <property type="evidence" value="ECO:0007669"/>
    <property type="project" value="TreeGrafter"/>
</dbReference>
<dbReference type="GO" id="GO:0046100">
    <property type="term" value="P:hypoxanthine metabolic process"/>
    <property type="evidence" value="ECO:0007669"/>
    <property type="project" value="TreeGrafter"/>
</dbReference>
<proteinExistence type="predicted"/>
<evidence type="ECO:0000313" key="6">
    <source>
        <dbReference type="EMBL" id="ATZ20559.1"/>
    </source>
</evidence>
<dbReference type="GO" id="GO:0000287">
    <property type="term" value="F:magnesium ion binding"/>
    <property type="evidence" value="ECO:0007669"/>
    <property type="project" value="TreeGrafter"/>
</dbReference>
<sequence>MEFKHNLKLLISKEEIANKIAEYGAFYNEKYKGKTLSLVTIMNGSVFFFADFARTLNMPIKMDTITVSSYSGTKSNKELVFHKKITKPIIEDQHVLIVEDIIDSGLTLEKVYEYIFSLKPKSLEILTLASKKSNHKNFKYEYRTLFEVPNIYVLGYGFEIDDLYRQLPEIYTLEEE</sequence>
<reference evidence="6 7" key="1">
    <citation type="submission" date="2017-11" db="EMBL/GenBank/DDBJ databases">
        <title>Genome sequence of Mesoplasma coleopterae BARC 779 (ATCC 49583).</title>
        <authorList>
            <person name="Lo W.-S."/>
            <person name="Kuo C.-H."/>
        </authorList>
    </citation>
    <scope>NUCLEOTIDE SEQUENCE [LARGE SCALE GENOMIC DNA]</scope>
    <source>
        <strain evidence="6 7">BARC 779</strain>
    </source>
</reference>
<gene>
    <name evidence="6" type="primary">hprT</name>
    <name evidence="6" type="ORF">MCOLE_v1c00440</name>
</gene>
<protein>
    <recommendedName>
        <fullName evidence="2">Hypoxanthine-guanine phosphoribosyltransferase</fullName>
    </recommendedName>
</protein>
<name>A0A2K8P1F0_9MOLU</name>
<comment type="catalytic activity">
    <reaction evidence="3">
        <text>GMP + diphosphate = guanine + 5-phospho-alpha-D-ribose 1-diphosphate</text>
        <dbReference type="Rhea" id="RHEA:25424"/>
        <dbReference type="ChEBI" id="CHEBI:16235"/>
        <dbReference type="ChEBI" id="CHEBI:33019"/>
        <dbReference type="ChEBI" id="CHEBI:58017"/>
        <dbReference type="ChEBI" id="CHEBI:58115"/>
        <dbReference type="EC" id="2.4.2.8"/>
    </reaction>
    <physiologicalReaction direction="right-to-left" evidence="3">
        <dbReference type="Rhea" id="RHEA:25426"/>
    </physiologicalReaction>
</comment>
<dbReference type="GO" id="GO:0005829">
    <property type="term" value="C:cytosol"/>
    <property type="evidence" value="ECO:0007669"/>
    <property type="project" value="TreeGrafter"/>
</dbReference>
<dbReference type="InterPro" id="IPR050408">
    <property type="entry name" value="HGPRT"/>
</dbReference>
<dbReference type="RefSeq" id="WP_099650895.1">
    <property type="nucleotide sequence ID" value="NZ_CP022510.1"/>
</dbReference>
<dbReference type="Gene3D" id="3.40.50.2020">
    <property type="match status" value="1"/>
</dbReference>
<accession>A0A2K8P1F0</accession>
<evidence type="ECO:0000256" key="1">
    <source>
        <dbReference type="ARBA" id="ARBA00004676"/>
    </source>
</evidence>
<dbReference type="PANTHER" id="PTHR43340:SF1">
    <property type="entry name" value="HYPOXANTHINE PHOSPHORIBOSYLTRANSFERASE"/>
    <property type="match status" value="1"/>
</dbReference>
<dbReference type="InterPro" id="IPR029057">
    <property type="entry name" value="PRTase-like"/>
</dbReference>
<dbReference type="Proteomes" id="UP000232221">
    <property type="component" value="Chromosome"/>
</dbReference>
<dbReference type="SUPFAM" id="SSF53271">
    <property type="entry name" value="PRTase-like"/>
    <property type="match status" value="1"/>
</dbReference>
<comment type="catalytic activity">
    <reaction evidence="4">
        <text>IMP + diphosphate = hypoxanthine + 5-phospho-alpha-D-ribose 1-diphosphate</text>
        <dbReference type="Rhea" id="RHEA:17973"/>
        <dbReference type="ChEBI" id="CHEBI:17368"/>
        <dbReference type="ChEBI" id="CHEBI:33019"/>
        <dbReference type="ChEBI" id="CHEBI:58017"/>
        <dbReference type="ChEBI" id="CHEBI:58053"/>
        <dbReference type="EC" id="2.4.2.8"/>
    </reaction>
    <physiologicalReaction direction="right-to-left" evidence="4">
        <dbReference type="Rhea" id="RHEA:17975"/>
    </physiologicalReaction>
</comment>
<dbReference type="GO" id="GO:0032263">
    <property type="term" value="P:GMP salvage"/>
    <property type="evidence" value="ECO:0007669"/>
    <property type="project" value="TreeGrafter"/>
</dbReference>
<dbReference type="GO" id="GO:0032264">
    <property type="term" value="P:IMP salvage"/>
    <property type="evidence" value="ECO:0007669"/>
    <property type="project" value="TreeGrafter"/>
</dbReference>
<dbReference type="KEGG" id="mcol:MCOLE_v1c00440"/>
<dbReference type="InterPro" id="IPR000836">
    <property type="entry name" value="PRTase_dom"/>
</dbReference>
<dbReference type="GO" id="GO:0004422">
    <property type="term" value="F:hypoxanthine phosphoribosyltransferase activity"/>
    <property type="evidence" value="ECO:0007669"/>
    <property type="project" value="TreeGrafter"/>
</dbReference>
<organism evidence="6 7">
    <name type="scientific">Mesoplasma coleopterae</name>
    <dbReference type="NCBI Taxonomy" id="324078"/>
    <lineage>
        <taxon>Bacteria</taxon>
        <taxon>Bacillati</taxon>
        <taxon>Mycoplasmatota</taxon>
        <taxon>Mollicutes</taxon>
        <taxon>Entomoplasmatales</taxon>
        <taxon>Entomoplasmataceae</taxon>
        <taxon>Mesoplasma</taxon>
    </lineage>
</organism>
<keyword evidence="6" id="KW-0808">Transferase</keyword>
<dbReference type="Pfam" id="PF00156">
    <property type="entry name" value="Pribosyltran"/>
    <property type="match status" value="1"/>
</dbReference>
<evidence type="ECO:0000256" key="3">
    <source>
        <dbReference type="ARBA" id="ARBA00048811"/>
    </source>
</evidence>